<keyword evidence="9" id="KW-1185">Reference proteome</keyword>
<dbReference type="SMART" id="SM00906">
    <property type="entry name" value="Fungal_trans"/>
    <property type="match status" value="1"/>
</dbReference>
<evidence type="ECO:0000256" key="3">
    <source>
        <dbReference type="ARBA" id="ARBA00023163"/>
    </source>
</evidence>
<dbReference type="InterPro" id="IPR007219">
    <property type="entry name" value="XnlR_reg_dom"/>
</dbReference>
<dbReference type="Pfam" id="PF04082">
    <property type="entry name" value="Fungal_trans"/>
    <property type="match status" value="1"/>
</dbReference>
<dbReference type="PROSITE" id="PS50048">
    <property type="entry name" value="ZN2_CY6_FUNGAL_2"/>
    <property type="match status" value="1"/>
</dbReference>
<dbReference type="InterPro" id="IPR036864">
    <property type="entry name" value="Zn2-C6_fun-type_DNA-bd_sf"/>
</dbReference>
<dbReference type="PANTHER" id="PTHR47424:SF12">
    <property type="entry name" value="TRANSCRIPTION FACTOR ASQA"/>
    <property type="match status" value="1"/>
</dbReference>
<dbReference type="EMBL" id="MCFA01000002">
    <property type="protein sequence ID" value="ORY19547.1"/>
    <property type="molecule type" value="Genomic_DNA"/>
</dbReference>
<dbReference type="GO" id="GO:0006351">
    <property type="term" value="P:DNA-templated transcription"/>
    <property type="evidence" value="ECO:0007669"/>
    <property type="project" value="InterPro"/>
</dbReference>
<comment type="caution">
    <text evidence="8">The sequence shown here is derived from an EMBL/GenBank/DDBJ whole genome shotgun (WGS) entry which is preliminary data.</text>
</comment>
<name>A0A1Y2AB73_9PLEO</name>
<evidence type="ECO:0000256" key="1">
    <source>
        <dbReference type="ARBA" id="ARBA00022723"/>
    </source>
</evidence>
<keyword evidence="2" id="KW-0805">Transcription regulation</keyword>
<keyword evidence="5" id="KW-0175">Coiled coil</keyword>
<dbReference type="PROSITE" id="PS00463">
    <property type="entry name" value="ZN2_CY6_FUNGAL_1"/>
    <property type="match status" value="1"/>
</dbReference>
<feature type="region of interest" description="Disordered" evidence="6">
    <location>
        <begin position="1"/>
        <end position="31"/>
    </location>
</feature>
<feature type="compositionally biased region" description="Polar residues" evidence="6">
    <location>
        <begin position="1"/>
        <end position="28"/>
    </location>
</feature>
<dbReference type="CDD" id="cd12148">
    <property type="entry name" value="fungal_TF_MHR"/>
    <property type="match status" value="1"/>
</dbReference>
<dbReference type="CDD" id="cd00067">
    <property type="entry name" value="GAL4"/>
    <property type="match status" value="1"/>
</dbReference>
<evidence type="ECO:0000256" key="2">
    <source>
        <dbReference type="ARBA" id="ARBA00023015"/>
    </source>
</evidence>
<reference evidence="8 9" key="1">
    <citation type="submission" date="2016-07" db="EMBL/GenBank/DDBJ databases">
        <title>Pervasive Adenine N6-methylation of Active Genes in Fungi.</title>
        <authorList>
            <consortium name="DOE Joint Genome Institute"/>
            <person name="Mondo S.J."/>
            <person name="Dannebaum R.O."/>
            <person name="Kuo R.C."/>
            <person name="Labutti K."/>
            <person name="Haridas S."/>
            <person name="Kuo A."/>
            <person name="Salamov A."/>
            <person name="Ahrendt S.R."/>
            <person name="Lipzen A."/>
            <person name="Sullivan W."/>
            <person name="Andreopoulos W.B."/>
            <person name="Clum A."/>
            <person name="Lindquist E."/>
            <person name="Daum C."/>
            <person name="Ramamoorthy G.K."/>
            <person name="Gryganskyi A."/>
            <person name="Culley D."/>
            <person name="Magnuson J.K."/>
            <person name="James T.Y."/>
            <person name="O'Malley M.A."/>
            <person name="Stajich J.E."/>
            <person name="Spatafora J.W."/>
            <person name="Visel A."/>
            <person name="Grigoriev I.V."/>
        </authorList>
    </citation>
    <scope>NUCLEOTIDE SEQUENCE [LARGE SCALE GENOMIC DNA]</scope>
    <source>
        <strain evidence="8 9">CBS 115471</strain>
    </source>
</reference>
<evidence type="ECO:0000256" key="4">
    <source>
        <dbReference type="ARBA" id="ARBA00023242"/>
    </source>
</evidence>
<accession>A0A1Y2AB73</accession>
<sequence>MFTTFVNLEPDPNQQQGQECSPSSLSKTTRPKRHQVSRACTWCRTYRIKCDSSYPCRNCKAKGRVCSDKAGKDEVRTYPLAMKEIDRLKDRVRELEEQLETCKDKSVVVKEQEDEDNMAASRASTLHSGYPTPLSFYENKKDYNWDHVTPWIASSNQQCYGLSSSSHFISQMTSYLDNALQQRHSNTQLNLPNQLSQGHTRVNESNVSYDFSQSQEQYLLGLFWTAYHCIWPILDEAEVRAYHKSLWETSAISRLPSALIDILLAISIQHVASTSQRVEDGLVWSNDGSIVSRWFYSRCQTLLANELEGPSVTSLQCHFFSMIWLGNAGFVNEAHRTSAMTIRTGIMLGLHLEPPEYMSNVEKDFRRRLWWTLYALEIQLSMELGLPISVRFSQVSCSVPDDCSRPFVPLRSSASMLPGNNDWPTVASFTTHFAKQVLATRAIYTTFYRRCADVLGATGQNGVCSDSQALEGCAHFLHSLIGYHQAWLHQVPECLKSKRKCGGQSFSTDGSLLEVEPNIPHWLQRQRLFLELAYHSHSMSLYRPFIRFSQDMSCHLPLASGHAISCVKHAITITRIVHQILTETEFLNGWPKVLQWQWNATLTLIAYVLAYPAGSSKPAARKSVSMAIAIFELLSTECVGATSAANIARDLSAKADLLADRFQVSAPYLAPIDPFLELSGFGSAATSVSDGICSDLLPGSTGDQLSAYQATESCLDGPDFSLGSLSNIEDLDLEGSNLFDFLDFEAAVQMY</sequence>
<dbReference type="SUPFAM" id="SSF57701">
    <property type="entry name" value="Zn2/Cys6 DNA-binding domain"/>
    <property type="match status" value="1"/>
</dbReference>
<keyword evidence="3" id="KW-0804">Transcription</keyword>
<evidence type="ECO:0000259" key="7">
    <source>
        <dbReference type="PROSITE" id="PS50048"/>
    </source>
</evidence>
<organism evidence="8 9">
    <name type="scientific">Clohesyomyces aquaticus</name>
    <dbReference type="NCBI Taxonomy" id="1231657"/>
    <lineage>
        <taxon>Eukaryota</taxon>
        <taxon>Fungi</taxon>
        <taxon>Dikarya</taxon>
        <taxon>Ascomycota</taxon>
        <taxon>Pezizomycotina</taxon>
        <taxon>Dothideomycetes</taxon>
        <taxon>Pleosporomycetidae</taxon>
        <taxon>Pleosporales</taxon>
        <taxon>Lindgomycetaceae</taxon>
        <taxon>Clohesyomyces</taxon>
    </lineage>
</organism>
<dbReference type="AlphaFoldDB" id="A0A1Y2AB73"/>
<dbReference type="Gene3D" id="4.10.240.10">
    <property type="entry name" value="Zn(2)-C6 fungal-type DNA-binding domain"/>
    <property type="match status" value="1"/>
</dbReference>
<proteinExistence type="predicted"/>
<dbReference type="OrthoDB" id="2283488at2759"/>
<dbReference type="InterPro" id="IPR051127">
    <property type="entry name" value="Fungal_SecMet_Regulators"/>
</dbReference>
<dbReference type="GO" id="GO:0005634">
    <property type="term" value="C:nucleus"/>
    <property type="evidence" value="ECO:0007669"/>
    <property type="project" value="TreeGrafter"/>
</dbReference>
<evidence type="ECO:0000256" key="5">
    <source>
        <dbReference type="SAM" id="Coils"/>
    </source>
</evidence>
<dbReference type="GO" id="GO:0000981">
    <property type="term" value="F:DNA-binding transcription factor activity, RNA polymerase II-specific"/>
    <property type="evidence" value="ECO:0007669"/>
    <property type="project" value="InterPro"/>
</dbReference>
<dbReference type="GO" id="GO:0000435">
    <property type="term" value="P:positive regulation of transcription from RNA polymerase II promoter by galactose"/>
    <property type="evidence" value="ECO:0007669"/>
    <property type="project" value="TreeGrafter"/>
</dbReference>
<dbReference type="PANTHER" id="PTHR47424">
    <property type="entry name" value="REGULATORY PROTEIN GAL4"/>
    <property type="match status" value="1"/>
</dbReference>
<evidence type="ECO:0000313" key="8">
    <source>
        <dbReference type="EMBL" id="ORY19547.1"/>
    </source>
</evidence>
<dbReference type="SMART" id="SM00066">
    <property type="entry name" value="GAL4"/>
    <property type="match status" value="1"/>
</dbReference>
<keyword evidence="4" id="KW-0539">Nucleus</keyword>
<dbReference type="CDD" id="cd14724">
    <property type="entry name" value="ZIP_Gal4-like_1"/>
    <property type="match status" value="1"/>
</dbReference>
<evidence type="ECO:0000313" key="9">
    <source>
        <dbReference type="Proteomes" id="UP000193144"/>
    </source>
</evidence>
<evidence type="ECO:0000256" key="6">
    <source>
        <dbReference type="SAM" id="MobiDB-lite"/>
    </source>
</evidence>
<gene>
    <name evidence="8" type="ORF">BCR34DRAFT_472017</name>
</gene>
<feature type="coiled-coil region" evidence="5">
    <location>
        <begin position="78"/>
        <end position="112"/>
    </location>
</feature>
<dbReference type="Proteomes" id="UP000193144">
    <property type="component" value="Unassembled WGS sequence"/>
</dbReference>
<protein>
    <submittedName>
        <fullName evidence="8">Fungal-specific transcription factor domain-domain-containing protein</fullName>
    </submittedName>
</protein>
<feature type="domain" description="Zn(2)-C6 fungal-type" evidence="7">
    <location>
        <begin position="39"/>
        <end position="68"/>
    </location>
</feature>
<dbReference type="InterPro" id="IPR001138">
    <property type="entry name" value="Zn2Cys6_DnaBD"/>
</dbReference>
<dbReference type="GO" id="GO:0000978">
    <property type="term" value="F:RNA polymerase II cis-regulatory region sequence-specific DNA binding"/>
    <property type="evidence" value="ECO:0007669"/>
    <property type="project" value="TreeGrafter"/>
</dbReference>
<keyword evidence="1" id="KW-0479">Metal-binding</keyword>
<dbReference type="GO" id="GO:0008270">
    <property type="term" value="F:zinc ion binding"/>
    <property type="evidence" value="ECO:0007669"/>
    <property type="project" value="InterPro"/>
</dbReference>